<dbReference type="PROSITE" id="PS50026">
    <property type="entry name" value="EGF_3"/>
    <property type="match status" value="3"/>
</dbReference>
<dbReference type="InterPro" id="IPR050906">
    <property type="entry name" value="Notch_signaling"/>
</dbReference>
<dbReference type="RefSeq" id="XP_009056910.1">
    <property type="nucleotide sequence ID" value="XM_009058662.1"/>
</dbReference>
<feature type="disulfide bond" evidence="1">
    <location>
        <begin position="47"/>
        <end position="64"/>
    </location>
</feature>
<dbReference type="Gene3D" id="2.10.25.10">
    <property type="entry name" value="Laminin"/>
    <property type="match status" value="4"/>
</dbReference>
<feature type="disulfide bond" evidence="1">
    <location>
        <begin position="177"/>
        <end position="187"/>
    </location>
</feature>
<dbReference type="InterPro" id="IPR000742">
    <property type="entry name" value="EGF"/>
</dbReference>
<keyword evidence="1" id="KW-0245">EGF-like domain</keyword>
<comment type="caution">
    <text evidence="1">Lacks conserved residue(s) required for the propagation of feature annotation.</text>
</comment>
<feature type="disulfide bond" evidence="1">
    <location>
        <begin position="164"/>
        <end position="173"/>
    </location>
</feature>
<protein>
    <recommendedName>
        <fullName evidence="2">EGF-like domain-containing protein</fullName>
    </recommendedName>
</protein>
<feature type="domain" description="EGF-like" evidence="2">
    <location>
        <begin position="175"/>
        <end position="208"/>
    </location>
</feature>
<dbReference type="PANTHER" id="PTHR24044">
    <property type="entry name" value="NOTCH LIGAND FAMILY MEMBER"/>
    <property type="match status" value="1"/>
</dbReference>
<keyword evidence="1" id="KW-1015">Disulfide bond</keyword>
<dbReference type="HOGENOM" id="CLU_004826_3_3_1"/>
<dbReference type="OMA" id="PCHNIDG"/>
<evidence type="ECO:0000259" key="2">
    <source>
        <dbReference type="PROSITE" id="PS50026"/>
    </source>
</evidence>
<evidence type="ECO:0000256" key="1">
    <source>
        <dbReference type="PROSITE-ProRule" id="PRU00076"/>
    </source>
</evidence>
<evidence type="ECO:0000313" key="4">
    <source>
        <dbReference type="Proteomes" id="UP000030746"/>
    </source>
</evidence>
<dbReference type="OrthoDB" id="10045365at2759"/>
<evidence type="ECO:0000313" key="3">
    <source>
        <dbReference type="EMBL" id="ESO92347.1"/>
    </source>
</evidence>
<dbReference type="GeneID" id="20249160"/>
<sequence>MTKMYVYQPTFQCLVIMLFVVFPQFSAFPRKFGNLSNVLMDFCQNSCRNGHCTTDGKSSYIVKCKCNEGFAGKYCNRSDCNPTCKHGSCVFDGSQQVCKCEKGFSGVDCNNVNLNSILGIDSIARGRNSVNSSISLPSSLCALNFVCQNGGSCIRFQRGVRCQCVYPYTGTFCQDKCEKVCQNNGRCLLLDEADVCNCPWGYNGEFCELKLS</sequence>
<dbReference type="KEGG" id="lgi:LOTGIDRAFT_233119"/>
<dbReference type="PROSITE" id="PS01186">
    <property type="entry name" value="EGF_2"/>
    <property type="match status" value="3"/>
</dbReference>
<dbReference type="SMART" id="SM00181">
    <property type="entry name" value="EGF"/>
    <property type="match status" value="4"/>
</dbReference>
<feature type="domain" description="EGF-like" evidence="2">
    <location>
        <begin position="137"/>
        <end position="174"/>
    </location>
</feature>
<organism evidence="3 4">
    <name type="scientific">Lottia gigantea</name>
    <name type="common">Giant owl limpet</name>
    <dbReference type="NCBI Taxonomy" id="225164"/>
    <lineage>
        <taxon>Eukaryota</taxon>
        <taxon>Metazoa</taxon>
        <taxon>Spiralia</taxon>
        <taxon>Lophotrochozoa</taxon>
        <taxon>Mollusca</taxon>
        <taxon>Gastropoda</taxon>
        <taxon>Patellogastropoda</taxon>
        <taxon>Lottioidea</taxon>
        <taxon>Lottiidae</taxon>
        <taxon>Lottia</taxon>
    </lineage>
</organism>
<dbReference type="STRING" id="225164.V4A6M5"/>
<name>V4A6M5_LOTGI</name>
<dbReference type="FunFam" id="2.10.25.10:FF:000699">
    <property type="entry name" value="Uncharacterized protein, isoform C"/>
    <property type="match status" value="1"/>
</dbReference>
<proteinExistence type="predicted"/>
<feature type="disulfide bond" evidence="1">
    <location>
        <begin position="66"/>
        <end position="75"/>
    </location>
</feature>
<reference evidence="3 4" key="1">
    <citation type="journal article" date="2013" name="Nature">
        <title>Insights into bilaterian evolution from three spiralian genomes.</title>
        <authorList>
            <person name="Simakov O."/>
            <person name="Marletaz F."/>
            <person name="Cho S.J."/>
            <person name="Edsinger-Gonzales E."/>
            <person name="Havlak P."/>
            <person name="Hellsten U."/>
            <person name="Kuo D.H."/>
            <person name="Larsson T."/>
            <person name="Lv J."/>
            <person name="Arendt D."/>
            <person name="Savage R."/>
            <person name="Osoegawa K."/>
            <person name="de Jong P."/>
            <person name="Grimwood J."/>
            <person name="Chapman J.A."/>
            <person name="Shapiro H."/>
            <person name="Aerts A."/>
            <person name="Otillar R.P."/>
            <person name="Terry A.Y."/>
            <person name="Boore J.L."/>
            <person name="Grigoriev I.V."/>
            <person name="Lindberg D.R."/>
            <person name="Seaver E.C."/>
            <person name="Weisblat D.A."/>
            <person name="Putnam N.H."/>
            <person name="Rokhsar D.S."/>
        </authorList>
    </citation>
    <scope>NUCLEOTIDE SEQUENCE [LARGE SCALE GENOMIC DNA]</scope>
</reference>
<feature type="domain" description="EGF-like" evidence="2">
    <location>
        <begin position="39"/>
        <end position="76"/>
    </location>
</feature>
<gene>
    <name evidence="3" type="ORF">LOTGIDRAFT_233119</name>
</gene>
<dbReference type="Proteomes" id="UP000030746">
    <property type="component" value="Unassembled WGS sequence"/>
</dbReference>
<accession>V4A6M5</accession>
<feature type="disulfide bond" evidence="1">
    <location>
        <begin position="198"/>
        <end position="207"/>
    </location>
</feature>
<dbReference type="PROSITE" id="PS00022">
    <property type="entry name" value="EGF_1"/>
    <property type="match status" value="4"/>
</dbReference>
<dbReference type="SUPFAM" id="SSF57196">
    <property type="entry name" value="EGF/Laminin"/>
    <property type="match status" value="3"/>
</dbReference>
<dbReference type="EMBL" id="KB202094">
    <property type="protein sequence ID" value="ESO92347.1"/>
    <property type="molecule type" value="Genomic_DNA"/>
</dbReference>
<keyword evidence="4" id="KW-1185">Reference proteome</keyword>
<dbReference type="CTD" id="20249160"/>
<dbReference type="AlphaFoldDB" id="V4A6M5"/>